<keyword evidence="1" id="KW-0677">Repeat</keyword>
<evidence type="ECO:0000256" key="3">
    <source>
        <dbReference type="PROSITE-ProRule" id="PRU00339"/>
    </source>
</evidence>
<dbReference type="InterPro" id="IPR013105">
    <property type="entry name" value="TPR_2"/>
</dbReference>
<evidence type="ECO:0000256" key="1">
    <source>
        <dbReference type="ARBA" id="ARBA00022737"/>
    </source>
</evidence>
<dbReference type="PANTHER" id="PTHR44943:SF8">
    <property type="entry name" value="TPR REPEAT-CONTAINING PROTEIN MJ0263"/>
    <property type="match status" value="1"/>
</dbReference>
<dbReference type="SUPFAM" id="SSF48452">
    <property type="entry name" value="TPR-like"/>
    <property type="match status" value="2"/>
</dbReference>
<dbReference type="EMBL" id="AFIG01000001">
    <property type="protein sequence ID" value="EGL54496.1"/>
    <property type="molecule type" value="Genomic_DNA"/>
</dbReference>
<name>F5SZS0_9GAMM</name>
<dbReference type="PROSITE" id="PS50005">
    <property type="entry name" value="TPR"/>
    <property type="match status" value="2"/>
</dbReference>
<dbReference type="eggNOG" id="COG0457">
    <property type="taxonomic scope" value="Bacteria"/>
</dbReference>
<dbReference type="InterPro" id="IPR019734">
    <property type="entry name" value="TPR_rpt"/>
</dbReference>
<dbReference type="RefSeq" id="WP_007144382.1">
    <property type="nucleotide sequence ID" value="NZ_AFIG01000001.1"/>
</dbReference>
<dbReference type="PANTHER" id="PTHR44943">
    <property type="entry name" value="CELLULOSE SYNTHASE OPERON PROTEIN C"/>
    <property type="match status" value="1"/>
</dbReference>
<accession>F5SZS0</accession>
<evidence type="ECO:0000313" key="4">
    <source>
        <dbReference type="EMBL" id="EGL54496.1"/>
    </source>
</evidence>
<feature type="repeat" description="TPR" evidence="3">
    <location>
        <begin position="556"/>
        <end position="589"/>
    </location>
</feature>
<dbReference type="Gene3D" id="1.25.40.10">
    <property type="entry name" value="Tetratricopeptide repeat domain"/>
    <property type="match status" value="3"/>
</dbReference>
<dbReference type="Pfam" id="PF13181">
    <property type="entry name" value="TPR_8"/>
    <property type="match status" value="1"/>
</dbReference>
<comment type="caution">
    <text evidence="4">The sequence shown here is derived from an EMBL/GenBank/DDBJ whole genome shotgun (WGS) entry which is preliminary data.</text>
</comment>
<dbReference type="Proteomes" id="UP000003544">
    <property type="component" value="Unassembled WGS sequence"/>
</dbReference>
<gene>
    <name evidence="4" type="ORF">MAMP_01168</name>
</gene>
<dbReference type="STRING" id="1026882.MAMP_01168"/>
<keyword evidence="2 3" id="KW-0802">TPR repeat</keyword>
<dbReference type="Pfam" id="PF07719">
    <property type="entry name" value="TPR_2"/>
    <property type="match status" value="1"/>
</dbReference>
<dbReference type="SMART" id="SM00028">
    <property type="entry name" value="TPR"/>
    <property type="match status" value="8"/>
</dbReference>
<evidence type="ECO:0000313" key="5">
    <source>
        <dbReference type="Proteomes" id="UP000003544"/>
    </source>
</evidence>
<dbReference type="Pfam" id="PF13432">
    <property type="entry name" value="TPR_16"/>
    <property type="match status" value="2"/>
</dbReference>
<feature type="repeat" description="TPR" evidence="3">
    <location>
        <begin position="179"/>
        <end position="212"/>
    </location>
</feature>
<sequence length="634" mass="71610">MHIKKKSLLNAVKLYSHYYNRLLLVKTIRHSIKIKRSGRFNMDSTKSFMMNVGQHTKYFALIGLTSLITACAATPAQQSKATVDEAQKVVKAAPEVKEEKKPEVTMPMSPELMYYILTAEVAGQRGEVGAAVELYERAADMVKSPKLAGRSAQVATLSRNEEKINHALDRWLEVDPNNADVYMMRAPFLMMEKDYDGAVQAINKALSLAPENQKIYLARATENLAEVASPEEALATLKKLDLYKQGHPDAHYAYARLAFFYQQYPETLAEIDPLLKADPENESYLVLKADTLQRLGKTKEGVKLLAKPAAKADASDELRFTYGKLLGDAGQLDKARTIFESIQADNPENRDVLFALGLLALEEKDGEKAKSYFSDLLRLGDPTNQAAYFMGIAEELNANVDAALVWFASVPVQSSRFDLAQTHYINLLLGRDDIEKAREHLAQLRQQLPNKALQYYLFEASLLRDHGMKQEAFDLLTKAIKHYPKNEDALYSRAMIAESMDKLDVLEADLRQILANDPNNSQALNALGYTLTDRTDRHQEALKLIQRALELKPGDPFYLDSLGWVYYRLGDLEKAEKYLREATEANPDPEFIAHLGEVLWQRGKKQEAKKIWDKGLLQDPDNTLLIETMRRFGL</sequence>
<dbReference type="AlphaFoldDB" id="F5SZS0"/>
<reference evidence="4 5" key="1">
    <citation type="journal article" date="2011" name="J. Bacteriol.">
        <title>Draft genome sequence of Methylophaga aminisulfidivorans MP T.</title>
        <authorList>
            <person name="Han G.H."/>
            <person name="Kim W."/>
            <person name="Chun J."/>
            <person name="Kim S.W."/>
        </authorList>
    </citation>
    <scope>NUCLEOTIDE SEQUENCE [LARGE SCALE GENOMIC DNA]</scope>
    <source>
        <strain evidence="5">MP(T)</strain>
    </source>
</reference>
<dbReference type="InterPro" id="IPR051685">
    <property type="entry name" value="Ycf3/AcsC/BcsC/TPR_MFPF"/>
</dbReference>
<evidence type="ECO:0000256" key="2">
    <source>
        <dbReference type="ARBA" id="ARBA00022803"/>
    </source>
</evidence>
<dbReference type="InterPro" id="IPR011990">
    <property type="entry name" value="TPR-like_helical_dom_sf"/>
</dbReference>
<organism evidence="4 5">
    <name type="scientific">Methylophaga aminisulfidivorans MP</name>
    <dbReference type="NCBI Taxonomy" id="1026882"/>
    <lineage>
        <taxon>Bacteria</taxon>
        <taxon>Pseudomonadati</taxon>
        <taxon>Pseudomonadota</taxon>
        <taxon>Gammaproteobacteria</taxon>
        <taxon>Thiotrichales</taxon>
        <taxon>Piscirickettsiaceae</taxon>
        <taxon>Methylophaga</taxon>
    </lineage>
</organism>
<keyword evidence="5" id="KW-1185">Reference proteome</keyword>
<protein>
    <submittedName>
        <fullName evidence="4">TPR repeat protein</fullName>
    </submittedName>
</protein>
<proteinExistence type="predicted"/>